<feature type="domain" description="BTB" evidence="11">
    <location>
        <begin position="31"/>
        <end position="96"/>
    </location>
</feature>
<dbReference type="PROSITE" id="PS00758">
    <property type="entry name" value="ARGE_DAPE_CPG2_1"/>
    <property type="match status" value="1"/>
</dbReference>
<keyword evidence="6" id="KW-0479">Metal-binding</keyword>
<keyword evidence="12" id="KW-1185">Reference proteome</keyword>
<evidence type="ECO:0000259" key="11">
    <source>
        <dbReference type="PROSITE" id="PS50097"/>
    </source>
</evidence>
<dbReference type="InterPro" id="IPR010159">
    <property type="entry name" value="N-acyl_aa_amidohydrolase"/>
</dbReference>
<dbReference type="InterPro" id="IPR036264">
    <property type="entry name" value="Bact_exopeptidase_dim_dom"/>
</dbReference>
<dbReference type="InterPro" id="IPR011333">
    <property type="entry name" value="SKP1/BTB/POZ_sf"/>
</dbReference>
<dbReference type="InterPro" id="IPR000210">
    <property type="entry name" value="BTB/POZ_dom"/>
</dbReference>
<evidence type="ECO:0000256" key="7">
    <source>
        <dbReference type="ARBA" id="ARBA00022771"/>
    </source>
</evidence>
<dbReference type="Pfam" id="PF07687">
    <property type="entry name" value="M20_dimer"/>
    <property type="match status" value="1"/>
</dbReference>
<accession>A0ABM3MXV9</accession>
<evidence type="ECO:0000256" key="10">
    <source>
        <dbReference type="ARBA" id="ARBA00029656"/>
    </source>
</evidence>
<evidence type="ECO:0000256" key="2">
    <source>
        <dbReference type="ARBA" id="ARBA00004496"/>
    </source>
</evidence>
<dbReference type="EC" id="3.5.1.14" evidence="4"/>
<gene>
    <name evidence="13" type="primary">LOC113512513</name>
</gene>
<sequence>MVQSQYSLSWNSYKTSICNGFSSLQQNAELVDMTIAADGHFVKVHQVLMALSSPYLKELITSAPGQHPILFLNNVSHKTLSLLLEYIYTGEVLVPSDGFASFGEAARALHIKGLENITSTDNFNPKMATNMPQIEQNLCHASGIKRLAVPTSDGTEQISLPAAARKIYIKQDMTPYTTKTEVQSTFKDDTHDYTDMMEDSAIQDSDEDAAQPTSNKKLVIEAKPSSNLQFTVSIRGSLQVILNRYIYNLHSVTHRTGVRRWRCVDYRNNKCMAFVVTKDNIVLNRANLHNHSFHDKKILTKIEKKAVYSALDDVKGYKEKMMESESSIEHDGTMVDFNESINSLYYLFESMLPVRFLCIIFGLHAILANPLPKNYPSQCYHEIPAIKRFQEYIQIDTSQENNIHFAVEFWRRQANELGLPFAVHRPTGKPVCVITWEGSNTTLPSIMLNSHMDVVTVYETDWTYPPFAGHIDDNGNLYGRGTQDTKDIAIQYLEAIRKLRNNNVTLERTFHLTLMPDEETGGFNGMIPFAETAEFEALNVGFALDEGLVSSADYFFATYQDKRPWTMKFKLNGPSGHGSVLSNGSAVEKLQKLISIIIQFRTEQEERMAANNALDYGSYNTININIIQGGLASNIVPTDIKTVIDMRLATSADAEAMLDLVKNWAEQAGNGTELTFARYVTESAATPLDGNKYWVAMKEAINNMGIQITPVVCPGTTDMVVMRNKGIPAIGFAPITHTKSNVNGSNEYLNVDTFLNGIDVYVAILQKLGNLQLKLQLKVM</sequence>
<dbReference type="PANTHER" id="PTHR45892:SF1">
    <property type="entry name" value="AMINOACYLASE-1"/>
    <property type="match status" value="1"/>
</dbReference>
<evidence type="ECO:0000256" key="1">
    <source>
        <dbReference type="ARBA" id="ARBA00001947"/>
    </source>
</evidence>
<dbReference type="PROSITE" id="PS50097">
    <property type="entry name" value="BTB"/>
    <property type="match status" value="1"/>
</dbReference>
<evidence type="ECO:0000256" key="5">
    <source>
        <dbReference type="ARBA" id="ARBA00022490"/>
    </source>
</evidence>
<evidence type="ECO:0000256" key="9">
    <source>
        <dbReference type="ARBA" id="ARBA00022833"/>
    </source>
</evidence>
<evidence type="ECO:0000256" key="4">
    <source>
        <dbReference type="ARBA" id="ARBA00011913"/>
    </source>
</evidence>
<dbReference type="Gene3D" id="2.20.25.240">
    <property type="match status" value="1"/>
</dbReference>
<comment type="similarity">
    <text evidence="3">Belongs to the peptidase M20A family.</text>
</comment>
<dbReference type="InterPro" id="IPR002933">
    <property type="entry name" value="Peptidase_M20"/>
</dbReference>
<comment type="subcellular location">
    <subcellularLocation>
        <location evidence="2">Cytoplasm</location>
    </subcellularLocation>
</comment>
<dbReference type="PANTHER" id="PTHR45892">
    <property type="entry name" value="AMINOACYLASE-1"/>
    <property type="match status" value="1"/>
</dbReference>
<dbReference type="InterPro" id="IPR011650">
    <property type="entry name" value="Peptidase_M20_dimer"/>
</dbReference>
<dbReference type="SUPFAM" id="SSF55031">
    <property type="entry name" value="Bacterial exopeptidase dimerisation domain"/>
    <property type="match status" value="1"/>
</dbReference>
<organism evidence="12 13">
    <name type="scientific">Galleria mellonella</name>
    <name type="common">Greater wax moth</name>
    <dbReference type="NCBI Taxonomy" id="7137"/>
    <lineage>
        <taxon>Eukaryota</taxon>
        <taxon>Metazoa</taxon>
        <taxon>Ecdysozoa</taxon>
        <taxon>Arthropoda</taxon>
        <taxon>Hexapoda</taxon>
        <taxon>Insecta</taxon>
        <taxon>Pterygota</taxon>
        <taxon>Neoptera</taxon>
        <taxon>Endopterygota</taxon>
        <taxon>Lepidoptera</taxon>
        <taxon>Glossata</taxon>
        <taxon>Ditrysia</taxon>
        <taxon>Pyraloidea</taxon>
        <taxon>Pyralidae</taxon>
        <taxon>Galleriinae</taxon>
        <taxon>Galleria</taxon>
    </lineage>
</organism>
<dbReference type="InterPro" id="IPR001261">
    <property type="entry name" value="ArgE/DapE_CS"/>
</dbReference>
<keyword evidence="8" id="KW-0378">Hydrolase</keyword>
<dbReference type="Pfam" id="PF01546">
    <property type="entry name" value="Peptidase_M20"/>
    <property type="match status" value="1"/>
</dbReference>
<dbReference type="SMART" id="SM00225">
    <property type="entry name" value="BTB"/>
    <property type="match status" value="1"/>
</dbReference>
<evidence type="ECO:0000313" key="13">
    <source>
        <dbReference type="RefSeq" id="XP_052756187.1"/>
    </source>
</evidence>
<dbReference type="Gene3D" id="1.10.150.900">
    <property type="match status" value="1"/>
</dbReference>
<keyword evidence="5" id="KW-0963">Cytoplasm</keyword>
<dbReference type="Gene3D" id="3.40.630.10">
    <property type="entry name" value="Zn peptidases"/>
    <property type="match status" value="1"/>
</dbReference>
<dbReference type="Pfam" id="PF00651">
    <property type="entry name" value="BTB"/>
    <property type="match status" value="1"/>
</dbReference>
<dbReference type="Gene3D" id="3.30.70.360">
    <property type="match status" value="1"/>
</dbReference>
<reference evidence="13" key="1">
    <citation type="submission" date="2025-08" db="UniProtKB">
        <authorList>
            <consortium name="RefSeq"/>
        </authorList>
    </citation>
    <scope>IDENTIFICATION</scope>
    <source>
        <tissue evidence="13">Whole larvae</tissue>
    </source>
</reference>
<dbReference type="Gene3D" id="3.30.710.10">
    <property type="entry name" value="Potassium Channel Kv1.1, Chain A"/>
    <property type="match status" value="1"/>
</dbReference>
<dbReference type="SUPFAM" id="SSF53187">
    <property type="entry name" value="Zn-dependent exopeptidases"/>
    <property type="match status" value="1"/>
</dbReference>
<evidence type="ECO:0000256" key="8">
    <source>
        <dbReference type="ARBA" id="ARBA00022801"/>
    </source>
</evidence>
<dbReference type="Pfam" id="PF04500">
    <property type="entry name" value="FLYWCH"/>
    <property type="match status" value="1"/>
</dbReference>
<dbReference type="Proteomes" id="UP001652740">
    <property type="component" value="Unplaced"/>
</dbReference>
<evidence type="ECO:0000313" key="12">
    <source>
        <dbReference type="Proteomes" id="UP001652740"/>
    </source>
</evidence>
<dbReference type="NCBIfam" id="TIGR01880">
    <property type="entry name" value="Ac-peptdase-euk"/>
    <property type="match status" value="1"/>
</dbReference>
<evidence type="ECO:0000256" key="3">
    <source>
        <dbReference type="ARBA" id="ARBA00006247"/>
    </source>
</evidence>
<dbReference type="GeneID" id="113512513"/>
<name>A0ABM3MXV9_GALME</name>
<keyword evidence="9" id="KW-0862">Zinc</keyword>
<dbReference type="RefSeq" id="XP_052756187.1">
    <property type="nucleotide sequence ID" value="XM_052900227.1"/>
</dbReference>
<proteinExistence type="inferred from homology"/>
<dbReference type="InterPro" id="IPR052083">
    <property type="entry name" value="Aminoacylase-1_M20A"/>
</dbReference>
<protein>
    <recommendedName>
        <fullName evidence="4">N-acyl-aliphatic-L-amino acid amidohydrolase</fullName>
        <ecNumber evidence="4">3.5.1.14</ecNumber>
    </recommendedName>
    <alternativeName>
        <fullName evidence="10">N-acyl-L-amino-acid amidohydrolase</fullName>
    </alternativeName>
</protein>
<evidence type="ECO:0000256" key="6">
    <source>
        <dbReference type="ARBA" id="ARBA00022723"/>
    </source>
</evidence>
<keyword evidence="7" id="KW-0863">Zinc-finger</keyword>
<comment type="cofactor">
    <cofactor evidence="1">
        <name>Zn(2+)</name>
        <dbReference type="ChEBI" id="CHEBI:29105"/>
    </cofactor>
</comment>
<dbReference type="InterPro" id="IPR007588">
    <property type="entry name" value="Znf_FLYWCH"/>
</dbReference>
<dbReference type="SUPFAM" id="SSF54695">
    <property type="entry name" value="POZ domain"/>
    <property type="match status" value="1"/>
</dbReference>
<dbReference type="CDD" id="cd18315">
    <property type="entry name" value="BTB_POZ_BAB-like"/>
    <property type="match status" value="1"/>
</dbReference>